<evidence type="ECO:0000256" key="9">
    <source>
        <dbReference type="ARBA" id="ARBA00047944"/>
    </source>
</evidence>
<feature type="domain" description="Ribosomal RNA small subunit methyltransferase E PUA-like" evidence="12">
    <location>
        <begin position="16"/>
        <end position="62"/>
    </location>
</feature>
<keyword evidence="4 10" id="KW-0698">rRNA processing</keyword>
<evidence type="ECO:0000256" key="3">
    <source>
        <dbReference type="ARBA" id="ARBA00022490"/>
    </source>
</evidence>
<organism evidence="13 14">
    <name type="scientific">Campylobacter lanienae NCTC 13004</name>
    <dbReference type="NCBI Taxonomy" id="1031753"/>
    <lineage>
        <taxon>Bacteria</taxon>
        <taxon>Pseudomonadati</taxon>
        <taxon>Campylobacterota</taxon>
        <taxon>Epsilonproteobacteria</taxon>
        <taxon>Campylobacterales</taxon>
        <taxon>Campylobacteraceae</taxon>
        <taxon>Campylobacter</taxon>
    </lineage>
</organism>
<evidence type="ECO:0000259" key="12">
    <source>
        <dbReference type="Pfam" id="PF20260"/>
    </source>
</evidence>
<accession>A0A1X9SPI3</accession>
<gene>
    <name evidence="13" type="primary">rsmE</name>
    <name evidence="13" type="ORF">CLAN_1372</name>
</gene>
<evidence type="ECO:0000259" key="11">
    <source>
        <dbReference type="Pfam" id="PF04452"/>
    </source>
</evidence>
<proteinExistence type="inferred from homology"/>
<dbReference type="SUPFAM" id="SSF75217">
    <property type="entry name" value="alpha/beta knot"/>
    <property type="match status" value="1"/>
</dbReference>
<comment type="function">
    <text evidence="8 10">Specifically methylates the N3 position of the uracil ring of uridine 1498 (m3U1498) in 16S rRNA. Acts on the fully assembled 30S ribosomal subunit.</text>
</comment>
<dbReference type="PANTHER" id="PTHR30027:SF3">
    <property type="entry name" value="16S RRNA (URACIL(1498)-N(3))-METHYLTRANSFERASE"/>
    <property type="match status" value="1"/>
</dbReference>
<dbReference type="InterPro" id="IPR029026">
    <property type="entry name" value="tRNA_m1G_MTases_N"/>
</dbReference>
<feature type="domain" description="Ribosomal RNA small subunit methyltransferase E methyltransferase" evidence="11">
    <location>
        <begin position="74"/>
        <end position="214"/>
    </location>
</feature>
<dbReference type="GO" id="GO:0070475">
    <property type="term" value="P:rRNA base methylation"/>
    <property type="evidence" value="ECO:0007669"/>
    <property type="project" value="TreeGrafter"/>
</dbReference>
<evidence type="ECO:0000256" key="1">
    <source>
        <dbReference type="ARBA" id="ARBA00004496"/>
    </source>
</evidence>
<dbReference type="Pfam" id="PF04452">
    <property type="entry name" value="Methyltrans_RNA"/>
    <property type="match status" value="1"/>
</dbReference>
<dbReference type="Pfam" id="PF20260">
    <property type="entry name" value="PUA_4"/>
    <property type="match status" value="1"/>
</dbReference>
<evidence type="ECO:0000256" key="10">
    <source>
        <dbReference type="PIRNR" id="PIRNR015601"/>
    </source>
</evidence>
<protein>
    <recommendedName>
        <fullName evidence="10">Ribosomal RNA small subunit methyltransferase E</fullName>
        <ecNumber evidence="10">2.1.1.193</ecNumber>
    </recommendedName>
</protein>
<comment type="similarity">
    <text evidence="2 10">Belongs to the RNA methyltransferase RsmE family.</text>
</comment>
<reference evidence="14" key="1">
    <citation type="journal article" date="2017" name="Genome Biol. Evol.">
        <title>Comparative Genomic Analysis Identifies a Campylobacter Clade Deficient in Selenium Metabolism.</title>
        <authorList>
            <person name="Miller W.G."/>
            <person name="Yee E."/>
            <person name="Lopes B.S."/>
            <person name="Chapman M.H."/>
            <person name="Huynh S."/>
            <person name="Bono J.L."/>
            <person name="Parker C.T."/>
            <person name="Strachan N.J.C."/>
            <person name="Forbes K.J."/>
        </authorList>
    </citation>
    <scope>NUCLEOTIDE SEQUENCE [LARGE SCALE GENOMIC DNA]</scope>
    <source>
        <strain evidence="14">NCTC 13004</strain>
    </source>
</reference>
<dbReference type="GeneID" id="46921840"/>
<dbReference type="AlphaFoldDB" id="A0A1X9SPI3"/>
<evidence type="ECO:0000256" key="8">
    <source>
        <dbReference type="ARBA" id="ARBA00025699"/>
    </source>
</evidence>
<dbReference type="InterPro" id="IPR046887">
    <property type="entry name" value="RsmE_PUA-like"/>
</dbReference>
<dbReference type="GO" id="GO:0070042">
    <property type="term" value="F:rRNA (uridine-N3-)-methyltransferase activity"/>
    <property type="evidence" value="ECO:0007669"/>
    <property type="project" value="TreeGrafter"/>
</dbReference>
<evidence type="ECO:0000256" key="7">
    <source>
        <dbReference type="ARBA" id="ARBA00022691"/>
    </source>
</evidence>
<reference evidence="14" key="2">
    <citation type="journal article" date="2017" name="Genome Biol. Evol.">
        <title>Comparative genomic analysis identifies a Campylobacter clade deficient in selenium metabolism.</title>
        <authorList>
            <person name="Miller W.G."/>
            <person name="Yee E."/>
            <person name="Lopes B.S."/>
            <person name="Chapman M.H."/>
            <person name="Huynh S."/>
            <person name="Bono J.L."/>
            <person name="Parker C.T."/>
            <person name="Strachan N.J.C."/>
            <person name="Forbes K.J."/>
        </authorList>
    </citation>
    <scope>NUCLEOTIDE SEQUENCE [LARGE SCALE GENOMIC DNA]</scope>
    <source>
        <strain evidence="14">NCTC 13004</strain>
    </source>
</reference>
<comment type="catalytic activity">
    <reaction evidence="9 10">
        <text>uridine(1498) in 16S rRNA + S-adenosyl-L-methionine = N(3)-methyluridine(1498) in 16S rRNA + S-adenosyl-L-homocysteine + H(+)</text>
        <dbReference type="Rhea" id="RHEA:42920"/>
        <dbReference type="Rhea" id="RHEA-COMP:10283"/>
        <dbReference type="Rhea" id="RHEA-COMP:10284"/>
        <dbReference type="ChEBI" id="CHEBI:15378"/>
        <dbReference type="ChEBI" id="CHEBI:57856"/>
        <dbReference type="ChEBI" id="CHEBI:59789"/>
        <dbReference type="ChEBI" id="CHEBI:65315"/>
        <dbReference type="ChEBI" id="CHEBI:74502"/>
        <dbReference type="EC" id="2.1.1.193"/>
    </reaction>
</comment>
<keyword evidence="6 10" id="KW-0808">Transferase</keyword>
<dbReference type="EC" id="2.1.1.193" evidence="10"/>
<evidence type="ECO:0000313" key="14">
    <source>
        <dbReference type="Proteomes" id="UP000202031"/>
    </source>
</evidence>
<dbReference type="Gene3D" id="3.40.1280.10">
    <property type="match status" value="1"/>
</dbReference>
<keyword evidence="3 10" id="KW-0963">Cytoplasm</keyword>
<dbReference type="InterPro" id="IPR006700">
    <property type="entry name" value="RsmE"/>
</dbReference>
<dbReference type="EMBL" id="CP015578">
    <property type="protein sequence ID" value="ARQ98095.1"/>
    <property type="molecule type" value="Genomic_DNA"/>
</dbReference>
<dbReference type="PIRSF" id="PIRSF015601">
    <property type="entry name" value="MTase_slr0722"/>
    <property type="match status" value="1"/>
</dbReference>
<dbReference type="InterPro" id="IPR029028">
    <property type="entry name" value="Alpha/beta_knot_MTases"/>
</dbReference>
<dbReference type="GO" id="GO:0005737">
    <property type="term" value="C:cytoplasm"/>
    <property type="evidence" value="ECO:0007669"/>
    <property type="project" value="UniProtKB-SubCell"/>
</dbReference>
<dbReference type="NCBIfam" id="TIGR00046">
    <property type="entry name" value="RsmE family RNA methyltransferase"/>
    <property type="match status" value="1"/>
</dbReference>
<comment type="subcellular location">
    <subcellularLocation>
        <location evidence="1 10">Cytoplasm</location>
    </subcellularLocation>
</comment>
<evidence type="ECO:0000256" key="4">
    <source>
        <dbReference type="ARBA" id="ARBA00022552"/>
    </source>
</evidence>
<keyword evidence="7 10" id="KW-0949">S-adenosyl-L-methionine</keyword>
<evidence type="ECO:0000256" key="5">
    <source>
        <dbReference type="ARBA" id="ARBA00022603"/>
    </source>
</evidence>
<dbReference type="PANTHER" id="PTHR30027">
    <property type="entry name" value="RIBOSOMAL RNA SMALL SUBUNIT METHYLTRANSFERASE E"/>
    <property type="match status" value="1"/>
</dbReference>
<dbReference type="InterPro" id="IPR046886">
    <property type="entry name" value="RsmE_MTase_dom"/>
</dbReference>
<keyword evidence="5 10" id="KW-0489">Methyltransferase</keyword>
<evidence type="ECO:0000313" key="13">
    <source>
        <dbReference type="EMBL" id="ARQ98095.1"/>
    </source>
</evidence>
<name>A0A1X9SPI3_9BACT</name>
<evidence type="ECO:0000256" key="6">
    <source>
        <dbReference type="ARBA" id="ARBA00022679"/>
    </source>
</evidence>
<dbReference type="KEGG" id="clx:CLAN_1372"/>
<sequence length="218" mass="24789">MKFIYHERANAENIELSGDSFSHLKALRLSLGQRVDIRNLKDGYSYIYEIKSINRRSADLELVFKSLISPIKHKFELAWAVVDGSVIEKSLPTLNELGVGRLNLVYCEFSQRNFKLNLERFERILISSCEQCGRNSIMEIAIFDSVDELLEYKKDIALVDFGGESLDRFNGEYMLFVGPEGGFSQSERDKIPAKFAINSPYILRSNSAIIGVASKFLV</sequence>
<dbReference type="NCBIfam" id="NF008695">
    <property type="entry name" value="PRK11713.3-3"/>
    <property type="match status" value="1"/>
</dbReference>
<dbReference type="Proteomes" id="UP000202031">
    <property type="component" value="Chromosome"/>
</dbReference>
<dbReference type="RefSeq" id="WP_100590903.1">
    <property type="nucleotide sequence ID" value="NZ_CP015578.1"/>
</dbReference>
<evidence type="ECO:0000256" key="2">
    <source>
        <dbReference type="ARBA" id="ARBA00005528"/>
    </source>
</evidence>
<dbReference type="CDD" id="cd18084">
    <property type="entry name" value="RsmE-like"/>
    <property type="match status" value="1"/>
</dbReference>